<feature type="domain" description="PLD phosphodiesterase" evidence="10">
    <location>
        <begin position="378"/>
        <end position="405"/>
    </location>
</feature>
<evidence type="ECO:0000256" key="5">
    <source>
        <dbReference type="ARBA" id="ARBA00022737"/>
    </source>
</evidence>
<evidence type="ECO:0000256" key="7">
    <source>
        <dbReference type="ARBA" id="ARBA00023136"/>
    </source>
</evidence>
<dbReference type="SUPFAM" id="SSF56024">
    <property type="entry name" value="Phospholipase D/nuclease"/>
    <property type="match status" value="2"/>
</dbReference>
<dbReference type="Gene3D" id="3.30.870.10">
    <property type="entry name" value="Endonuclease Chain A"/>
    <property type="match status" value="2"/>
</dbReference>
<evidence type="ECO:0000313" key="11">
    <source>
        <dbReference type="EMBL" id="MCG5076567.1"/>
    </source>
</evidence>
<dbReference type="RefSeq" id="WP_238466490.1">
    <property type="nucleotide sequence ID" value="NZ_JAKLJA010000025.1"/>
</dbReference>
<proteinExistence type="predicted"/>
<dbReference type="Proteomes" id="UP001139308">
    <property type="component" value="Unassembled WGS sequence"/>
</dbReference>
<dbReference type="GO" id="GO:0008808">
    <property type="term" value="F:cardiolipin synthase activity"/>
    <property type="evidence" value="ECO:0007669"/>
    <property type="project" value="UniProtKB-UniRule"/>
</dbReference>
<dbReference type="AlphaFoldDB" id="A0A9X1UJF9"/>
<dbReference type="PROSITE" id="PS50035">
    <property type="entry name" value="PLD"/>
    <property type="match status" value="2"/>
</dbReference>
<dbReference type="InterPro" id="IPR022924">
    <property type="entry name" value="Cardiolipin_synthase"/>
</dbReference>
<dbReference type="PANTHER" id="PTHR21248:SF22">
    <property type="entry name" value="PHOSPHOLIPASE D"/>
    <property type="match status" value="1"/>
</dbReference>
<dbReference type="EMBL" id="JAKLJA010000025">
    <property type="protein sequence ID" value="MCG5076567.1"/>
    <property type="molecule type" value="Genomic_DNA"/>
</dbReference>
<dbReference type="EC" id="2.7.8.-" evidence="8"/>
<feature type="chain" id="PRO_5040971340" description="Cardiolipin synthase" evidence="9">
    <location>
        <begin position="20"/>
        <end position="465"/>
    </location>
</feature>
<dbReference type="GO" id="GO:0005886">
    <property type="term" value="C:plasma membrane"/>
    <property type="evidence" value="ECO:0007669"/>
    <property type="project" value="UniProtKB-SubCell"/>
</dbReference>
<reference evidence="11" key="1">
    <citation type="submission" date="2022-01" db="EMBL/GenBank/DDBJ databases">
        <title>Genome sequence and assembly of Parabukholderia sp. RG36.</title>
        <authorList>
            <person name="Chhetri G."/>
        </authorList>
    </citation>
    <scope>NUCLEOTIDE SEQUENCE</scope>
    <source>
        <strain evidence="11">RG36</strain>
    </source>
</reference>
<keyword evidence="9" id="KW-0732">Signal</keyword>
<evidence type="ECO:0000256" key="3">
    <source>
        <dbReference type="ARBA" id="ARBA00022679"/>
    </source>
</evidence>
<comment type="subcellular location">
    <subcellularLocation>
        <location evidence="1">Cell membrane</location>
    </subcellularLocation>
</comment>
<organism evidence="11 12">
    <name type="scientific">Paraburkholderia tagetis</name>
    <dbReference type="NCBI Taxonomy" id="2913261"/>
    <lineage>
        <taxon>Bacteria</taxon>
        <taxon>Pseudomonadati</taxon>
        <taxon>Pseudomonadota</taxon>
        <taxon>Betaproteobacteria</taxon>
        <taxon>Burkholderiales</taxon>
        <taxon>Burkholderiaceae</taxon>
        <taxon>Paraburkholderia</taxon>
    </lineage>
</organism>
<dbReference type="CDD" id="cd09159">
    <property type="entry name" value="PLDc_ybhO_like_2"/>
    <property type="match status" value="1"/>
</dbReference>
<evidence type="ECO:0000256" key="6">
    <source>
        <dbReference type="ARBA" id="ARBA00022989"/>
    </source>
</evidence>
<evidence type="ECO:0000256" key="8">
    <source>
        <dbReference type="NCBIfam" id="TIGR04265"/>
    </source>
</evidence>
<evidence type="ECO:0000256" key="4">
    <source>
        <dbReference type="ARBA" id="ARBA00022692"/>
    </source>
</evidence>
<accession>A0A9X1UJF9</accession>
<feature type="domain" description="PLD phosphodiesterase" evidence="10">
    <location>
        <begin position="190"/>
        <end position="217"/>
    </location>
</feature>
<keyword evidence="4" id="KW-0812">Transmembrane</keyword>
<dbReference type="Pfam" id="PF13091">
    <property type="entry name" value="PLDc_2"/>
    <property type="match status" value="2"/>
</dbReference>
<keyword evidence="5" id="KW-0677">Repeat</keyword>
<keyword evidence="12" id="KW-1185">Reference proteome</keyword>
<dbReference type="CDD" id="cd09110">
    <property type="entry name" value="PLDc_CLS_1"/>
    <property type="match status" value="1"/>
</dbReference>
<dbReference type="PROSITE" id="PS51257">
    <property type="entry name" value="PROKAR_LIPOPROTEIN"/>
    <property type="match status" value="1"/>
</dbReference>
<keyword evidence="7" id="KW-0472">Membrane</keyword>
<dbReference type="PANTHER" id="PTHR21248">
    <property type="entry name" value="CARDIOLIPIN SYNTHASE"/>
    <property type="match status" value="1"/>
</dbReference>
<evidence type="ECO:0000256" key="1">
    <source>
        <dbReference type="ARBA" id="ARBA00004236"/>
    </source>
</evidence>
<dbReference type="NCBIfam" id="TIGR04265">
    <property type="entry name" value="bac_cardiolipin"/>
    <property type="match status" value="1"/>
</dbReference>
<protein>
    <recommendedName>
        <fullName evidence="8">Cardiolipin synthase</fullName>
        <ecNumber evidence="8">2.7.8.-</ecNumber>
    </recommendedName>
</protein>
<sequence>MMIRSLTGIATTACCLAIAGGCASLPDTQFLGDRYATQAARFENAWGPLSAKRSSAIVTNLKRNAGDAALLDKQITLEQAISGSPLVVGNEVRLLQDGPATYHAMFAAMAAAKDHINLETFGIDDSDVGRQFADVLIAQQSRGVQVNLIYDSVGALGTPRTYFDRLRAAGIQVVEFNPVNPLSTRKPWTLNHRDHRKLLIVDGRTAFLGGINISSVYSSGSSGRRRSDSTAKAGAAGGWRDTDVQISGPVVAEFQKLFVQTWNNQNGKPLTELHYFPELLRQGSEIVRAVGSTPDDPFSLIYLMLIAAISNAEQRVYLTNAYFVPDPQLVKALVDAAKRGVDVRLILPRNSDSASAFYAGRSHYEDLLEAGVKIYERRGALLHAKTAIVDGVWSCVGSSNLDWRSALDNDEINAVVLSQTFAQSMETAFTEDMAASDEISRESWKHRSLLLRLKEWTARLWGRLL</sequence>
<dbReference type="GO" id="GO:0032049">
    <property type="term" value="P:cardiolipin biosynthetic process"/>
    <property type="evidence" value="ECO:0007669"/>
    <property type="project" value="UniProtKB-UniRule"/>
</dbReference>
<name>A0A9X1UJF9_9BURK</name>
<evidence type="ECO:0000256" key="9">
    <source>
        <dbReference type="SAM" id="SignalP"/>
    </source>
</evidence>
<keyword evidence="3" id="KW-0808">Transferase</keyword>
<evidence type="ECO:0000313" key="12">
    <source>
        <dbReference type="Proteomes" id="UP001139308"/>
    </source>
</evidence>
<keyword evidence="2" id="KW-1003">Cell membrane</keyword>
<keyword evidence="6" id="KW-1133">Transmembrane helix</keyword>
<evidence type="ECO:0000259" key="10">
    <source>
        <dbReference type="PROSITE" id="PS50035"/>
    </source>
</evidence>
<gene>
    <name evidence="11" type="primary">cls</name>
    <name evidence="11" type="ORF">L5014_24925</name>
</gene>
<evidence type="ECO:0000256" key="2">
    <source>
        <dbReference type="ARBA" id="ARBA00022475"/>
    </source>
</evidence>
<feature type="signal peptide" evidence="9">
    <location>
        <begin position="1"/>
        <end position="19"/>
    </location>
</feature>
<dbReference type="InterPro" id="IPR001736">
    <property type="entry name" value="PLipase_D/transphosphatidylase"/>
</dbReference>
<dbReference type="InterPro" id="IPR025202">
    <property type="entry name" value="PLD-like_dom"/>
</dbReference>
<dbReference type="SMART" id="SM00155">
    <property type="entry name" value="PLDc"/>
    <property type="match status" value="2"/>
</dbReference>
<comment type="caution">
    <text evidence="11">The sequence shown here is derived from an EMBL/GenBank/DDBJ whole genome shotgun (WGS) entry which is preliminary data.</text>
</comment>